<protein>
    <recommendedName>
        <fullName evidence="9">Pyrrolidone-carboxylate peptidase</fullName>
        <ecNumber evidence="9">3.4.19.3</ecNumber>
    </recommendedName>
    <alternativeName>
        <fullName evidence="9">5-oxoprolyl-peptidase</fullName>
    </alternativeName>
    <alternativeName>
        <fullName evidence="9">Pyroglutamyl-peptidase I</fullName>
        <shortName evidence="9">PGP-I</shortName>
        <shortName evidence="9">Pyrase</shortName>
    </alternativeName>
</protein>
<dbReference type="FunFam" id="3.40.630.20:FF:000001">
    <property type="entry name" value="Pyrrolidone-carboxylate peptidase"/>
    <property type="match status" value="1"/>
</dbReference>
<evidence type="ECO:0000256" key="11">
    <source>
        <dbReference type="PROSITE-ProRule" id="PRU10077"/>
    </source>
</evidence>
<evidence type="ECO:0000256" key="7">
    <source>
        <dbReference type="ARBA" id="ARBA00022801"/>
    </source>
</evidence>
<evidence type="ECO:0000256" key="6">
    <source>
        <dbReference type="ARBA" id="ARBA00022670"/>
    </source>
</evidence>
<keyword evidence="6 9" id="KW-0645">Protease</keyword>
<reference evidence="12 13" key="1">
    <citation type="submission" date="2020-08" db="EMBL/GenBank/DDBJ databases">
        <title>Genomic Encyclopedia of Type Strains, Phase IV (KMG-IV): sequencing the most valuable type-strain genomes for metagenomic binning, comparative biology and taxonomic classification.</title>
        <authorList>
            <person name="Goeker M."/>
        </authorList>
    </citation>
    <scope>NUCLEOTIDE SEQUENCE [LARGE SCALE GENOMIC DNA]</scope>
    <source>
        <strain evidence="12 13">DSM 2461</strain>
    </source>
</reference>
<proteinExistence type="inferred from homology"/>
<evidence type="ECO:0000256" key="8">
    <source>
        <dbReference type="ARBA" id="ARBA00022807"/>
    </source>
</evidence>
<evidence type="ECO:0000313" key="12">
    <source>
        <dbReference type="EMBL" id="MBB6480714.1"/>
    </source>
</evidence>
<feature type="active site" evidence="9 10">
    <location>
        <position position="78"/>
    </location>
</feature>
<dbReference type="InterPro" id="IPR000816">
    <property type="entry name" value="Peptidase_C15"/>
</dbReference>
<evidence type="ECO:0000256" key="1">
    <source>
        <dbReference type="ARBA" id="ARBA00001770"/>
    </source>
</evidence>
<dbReference type="Gene3D" id="3.40.630.20">
    <property type="entry name" value="Peptidase C15, pyroglutamyl peptidase I-like"/>
    <property type="match status" value="1"/>
</dbReference>
<dbReference type="NCBIfam" id="NF009676">
    <property type="entry name" value="PRK13197.1"/>
    <property type="match status" value="1"/>
</dbReference>
<name>A0A841R694_9SPIO</name>
<comment type="function">
    <text evidence="2 9">Removes 5-oxoproline from various penultimate amino acid residues except L-proline.</text>
</comment>
<dbReference type="InterPro" id="IPR033693">
    <property type="entry name" value="PGPEP1_Glu_AS"/>
</dbReference>
<evidence type="ECO:0000256" key="9">
    <source>
        <dbReference type="HAMAP-Rule" id="MF_00417"/>
    </source>
</evidence>
<dbReference type="PROSITE" id="PS01334">
    <property type="entry name" value="PYRASE_CYS"/>
    <property type="match status" value="1"/>
</dbReference>
<comment type="caution">
    <text evidence="12">The sequence shown here is derived from an EMBL/GenBank/DDBJ whole genome shotgun (WGS) entry which is preliminary data.</text>
</comment>
<dbReference type="EC" id="3.4.19.3" evidence="9"/>
<evidence type="ECO:0000256" key="2">
    <source>
        <dbReference type="ARBA" id="ARBA00002280"/>
    </source>
</evidence>
<dbReference type="PROSITE" id="PS01333">
    <property type="entry name" value="PYRASE_GLU"/>
    <property type="match status" value="1"/>
</dbReference>
<sequence>MKVLLSGFDPFGGEEINPSWEVVRSLPDSLKGHILVKTQLPTAFGESFHNLNSLWDRENPDIVLAVGQAGGRSGLSVERVAINLDDGRIPDNRGRQPVDSPITEDGPDGYFSNLPVKAMVRASIEAGIPASLSFSAGTFVCNHIMYRILHRINTGDSKIKGGFIHVPFLPDQAAGKGDVPSMSFESMRTGLLAMVEAVIAGKPDLNVPMGRIC</sequence>
<dbReference type="InterPro" id="IPR036440">
    <property type="entry name" value="Peptidase_C15-like_sf"/>
</dbReference>
<gene>
    <name evidence="9" type="primary">pcp</name>
    <name evidence="12" type="ORF">HNR50_002387</name>
</gene>
<dbReference type="HAMAP" id="MF_00417">
    <property type="entry name" value="Pyrrolid_peptidase"/>
    <property type="match status" value="1"/>
</dbReference>
<dbReference type="Proteomes" id="UP000587760">
    <property type="component" value="Unassembled WGS sequence"/>
</dbReference>
<dbReference type="AlphaFoldDB" id="A0A841R694"/>
<evidence type="ECO:0000256" key="10">
    <source>
        <dbReference type="PROSITE-ProRule" id="PRU10076"/>
    </source>
</evidence>
<comment type="subunit">
    <text evidence="9">Homotetramer.</text>
</comment>
<organism evidence="12 13">
    <name type="scientific">Spirochaeta isovalerica</name>
    <dbReference type="NCBI Taxonomy" id="150"/>
    <lineage>
        <taxon>Bacteria</taxon>
        <taxon>Pseudomonadati</taxon>
        <taxon>Spirochaetota</taxon>
        <taxon>Spirochaetia</taxon>
        <taxon>Spirochaetales</taxon>
        <taxon>Spirochaetaceae</taxon>
        <taxon>Spirochaeta</taxon>
    </lineage>
</organism>
<keyword evidence="8 9" id="KW-0788">Thiol protease</keyword>
<dbReference type="GO" id="GO:0006508">
    <property type="term" value="P:proteolysis"/>
    <property type="evidence" value="ECO:0007669"/>
    <property type="project" value="UniProtKB-KW"/>
</dbReference>
<dbReference type="NCBIfam" id="TIGR00504">
    <property type="entry name" value="pyro_pdase"/>
    <property type="match status" value="1"/>
</dbReference>
<accession>A0A841R694</accession>
<dbReference type="CDD" id="cd00501">
    <property type="entry name" value="Peptidase_C15"/>
    <property type="match status" value="1"/>
</dbReference>
<dbReference type="PIRSF" id="PIRSF015592">
    <property type="entry name" value="Prld-crbxl_pptds"/>
    <property type="match status" value="1"/>
</dbReference>
<feature type="active site" evidence="9">
    <location>
        <position position="165"/>
    </location>
</feature>
<dbReference type="SUPFAM" id="SSF53182">
    <property type="entry name" value="Pyrrolidone carboxyl peptidase (pyroglutamate aminopeptidase)"/>
    <property type="match status" value="1"/>
</dbReference>
<dbReference type="InterPro" id="IPR033694">
    <property type="entry name" value="PGPEP1_Cys_AS"/>
</dbReference>
<evidence type="ECO:0000313" key="13">
    <source>
        <dbReference type="Proteomes" id="UP000587760"/>
    </source>
</evidence>
<evidence type="ECO:0000256" key="4">
    <source>
        <dbReference type="ARBA" id="ARBA00006641"/>
    </source>
</evidence>
<dbReference type="EMBL" id="JACHGJ010000004">
    <property type="protein sequence ID" value="MBB6480714.1"/>
    <property type="molecule type" value="Genomic_DNA"/>
</dbReference>
<dbReference type="Pfam" id="PF01470">
    <property type="entry name" value="Peptidase_C15"/>
    <property type="match status" value="1"/>
</dbReference>
<comment type="catalytic activity">
    <reaction evidence="1 9 10">
        <text>Release of an N-terminal pyroglutamyl group from a polypeptide, the second amino acid generally not being Pro.</text>
        <dbReference type="EC" id="3.4.19.3"/>
    </reaction>
</comment>
<dbReference type="PANTHER" id="PTHR23402:SF1">
    <property type="entry name" value="PYROGLUTAMYL-PEPTIDASE I"/>
    <property type="match status" value="1"/>
</dbReference>
<dbReference type="InterPro" id="IPR029762">
    <property type="entry name" value="PGP-I_bact-type"/>
</dbReference>
<dbReference type="InterPro" id="IPR016125">
    <property type="entry name" value="Peptidase_C15-like"/>
</dbReference>
<dbReference type="GO" id="GO:0016920">
    <property type="term" value="F:pyroglutamyl-peptidase activity"/>
    <property type="evidence" value="ECO:0007669"/>
    <property type="project" value="UniProtKB-UniRule"/>
</dbReference>
<evidence type="ECO:0000256" key="5">
    <source>
        <dbReference type="ARBA" id="ARBA00022490"/>
    </source>
</evidence>
<keyword evidence="5 9" id="KW-0963">Cytoplasm</keyword>
<comment type="similarity">
    <text evidence="4 9">Belongs to the peptidase C15 family.</text>
</comment>
<feature type="active site" evidence="9 11">
    <location>
        <position position="141"/>
    </location>
</feature>
<dbReference type="PANTHER" id="PTHR23402">
    <property type="entry name" value="PROTEASE FAMILY C15 PYROGLUTAMYL-PEPTIDASE I-RELATED"/>
    <property type="match status" value="1"/>
</dbReference>
<dbReference type="GO" id="GO:0005829">
    <property type="term" value="C:cytosol"/>
    <property type="evidence" value="ECO:0007669"/>
    <property type="project" value="InterPro"/>
</dbReference>
<evidence type="ECO:0000256" key="3">
    <source>
        <dbReference type="ARBA" id="ARBA00004496"/>
    </source>
</evidence>
<comment type="subcellular location">
    <subcellularLocation>
        <location evidence="3 9">Cytoplasm</location>
    </subcellularLocation>
</comment>
<dbReference type="PRINTS" id="PR00706">
    <property type="entry name" value="PYROGLUPTASE"/>
</dbReference>
<keyword evidence="13" id="KW-1185">Reference proteome</keyword>
<keyword evidence="7 9" id="KW-0378">Hydrolase</keyword>
<dbReference type="RefSeq" id="WP_184746978.1">
    <property type="nucleotide sequence ID" value="NZ_JACHGJ010000004.1"/>
</dbReference>